<reference evidence="2" key="2">
    <citation type="submission" date="2018-02" db="UniProtKB">
        <authorList>
            <consortium name="EnsemblPlants"/>
        </authorList>
    </citation>
    <scope>IDENTIFICATION</scope>
    <source>
        <strain evidence="2">Williams 82</strain>
    </source>
</reference>
<evidence type="ECO:0000313" key="3">
    <source>
        <dbReference type="Proteomes" id="UP000008827"/>
    </source>
</evidence>
<gene>
    <name evidence="2" type="primary">LOC100791047</name>
    <name evidence="1" type="ORF">GLYMA_02G111700</name>
</gene>
<dbReference type="HOGENOM" id="CLU_175890_0_0_1"/>
<dbReference type="EMBL" id="CM000835">
    <property type="protein sequence ID" value="KRH70808.1"/>
    <property type="molecule type" value="Genomic_DNA"/>
</dbReference>
<dbReference type="CDD" id="cd23158">
    <property type="entry name" value="Prefoldin_UXT"/>
    <property type="match status" value="1"/>
</dbReference>
<proteinExistence type="predicted"/>
<dbReference type="InterPro" id="IPR004127">
    <property type="entry name" value="Prefoldin_subunit_alpha"/>
</dbReference>
<reference evidence="1" key="3">
    <citation type="submission" date="2018-07" db="EMBL/GenBank/DDBJ databases">
        <title>WGS assembly of Glycine max.</title>
        <authorList>
            <person name="Schmutz J."/>
            <person name="Cannon S."/>
            <person name="Schlueter J."/>
            <person name="Ma J."/>
            <person name="Mitros T."/>
            <person name="Nelson W."/>
            <person name="Hyten D."/>
            <person name="Song Q."/>
            <person name="Thelen J."/>
            <person name="Cheng J."/>
            <person name="Xu D."/>
            <person name="Hellsten U."/>
            <person name="May G."/>
            <person name="Yu Y."/>
            <person name="Sakurai T."/>
            <person name="Umezawa T."/>
            <person name="Bhattacharyya M."/>
            <person name="Sandhu D."/>
            <person name="Valliyodan B."/>
            <person name="Lindquist E."/>
            <person name="Peto M."/>
            <person name="Grant D."/>
            <person name="Shu S."/>
            <person name="Goodstein D."/>
            <person name="Barry K."/>
            <person name="Futrell-Griggs M."/>
            <person name="Abernathy B."/>
            <person name="Du J."/>
            <person name="Tian Z."/>
            <person name="Zhu L."/>
            <person name="Gill N."/>
            <person name="Joshi T."/>
            <person name="Libault M."/>
            <person name="Sethuraman A."/>
            <person name="Zhang X."/>
            <person name="Shinozaki K."/>
            <person name="Nguyen H."/>
            <person name="Wing R."/>
            <person name="Cregan P."/>
            <person name="Specht J."/>
            <person name="Grimwood J."/>
            <person name="Rokhsar D."/>
            <person name="Stacey G."/>
            <person name="Shoemaker R."/>
            <person name="Jackson S."/>
        </authorList>
    </citation>
    <scope>NUCLEOTIDE SEQUENCE</scope>
    <source>
        <tissue evidence="1">Callus</tissue>
    </source>
</reference>
<organism evidence="1">
    <name type="scientific">Glycine max</name>
    <name type="common">Soybean</name>
    <name type="synonym">Glycine hispida</name>
    <dbReference type="NCBI Taxonomy" id="3847"/>
    <lineage>
        <taxon>Eukaryota</taxon>
        <taxon>Viridiplantae</taxon>
        <taxon>Streptophyta</taxon>
        <taxon>Embryophyta</taxon>
        <taxon>Tracheophyta</taxon>
        <taxon>Spermatophyta</taxon>
        <taxon>Magnoliopsida</taxon>
        <taxon>eudicotyledons</taxon>
        <taxon>Gunneridae</taxon>
        <taxon>Pentapetalae</taxon>
        <taxon>rosids</taxon>
        <taxon>fabids</taxon>
        <taxon>Fabales</taxon>
        <taxon>Fabaceae</taxon>
        <taxon>Papilionoideae</taxon>
        <taxon>50 kb inversion clade</taxon>
        <taxon>NPAAA clade</taxon>
        <taxon>indigoferoid/millettioid clade</taxon>
        <taxon>Phaseoleae</taxon>
        <taxon>Glycine</taxon>
        <taxon>Glycine subgen. Soja</taxon>
    </lineage>
</organism>
<accession>I1JE90</accession>
<dbReference type="GO" id="GO:0009409">
    <property type="term" value="P:response to cold"/>
    <property type="evidence" value="ECO:0007669"/>
    <property type="project" value="UniProtKB-ARBA"/>
</dbReference>
<dbReference type="Pfam" id="PF02996">
    <property type="entry name" value="Prefoldin"/>
    <property type="match status" value="1"/>
</dbReference>
<evidence type="ECO:0000313" key="1">
    <source>
        <dbReference type="EMBL" id="KRH70808.1"/>
    </source>
</evidence>
<dbReference type="PANTHER" id="PTHR13345">
    <property type="entry name" value="MEDIATOR OF RNA POLYMERASE II TRANSCRIPTION SUBUNIT 10"/>
    <property type="match status" value="1"/>
</dbReference>
<dbReference type="PANTHER" id="PTHR13345:SF9">
    <property type="entry name" value="PROTEIN UXT"/>
    <property type="match status" value="1"/>
</dbReference>
<dbReference type="GO" id="GO:0006457">
    <property type="term" value="P:protein folding"/>
    <property type="evidence" value="ECO:0007669"/>
    <property type="project" value="UniProtKB-ARBA"/>
</dbReference>
<sequence>MDNLRQEKVQRFEEFVDKRLKPDLVHAIAQRPDTQHIFVDVGFGFHVEFTWSEALNYIEKREEKIARQIEEYTQLIASIKAQIKLVCEGIRELLQLPAEKSLPERIF</sequence>
<reference evidence="1 2" key="1">
    <citation type="journal article" date="2010" name="Nature">
        <title>Genome sequence of the palaeopolyploid soybean.</title>
        <authorList>
            <person name="Schmutz J."/>
            <person name="Cannon S.B."/>
            <person name="Schlueter J."/>
            <person name="Ma J."/>
            <person name="Mitros T."/>
            <person name="Nelson W."/>
            <person name="Hyten D.L."/>
            <person name="Song Q."/>
            <person name="Thelen J.J."/>
            <person name="Cheng J."/>
            <person name="Xu D."/>
            <person name="Hellsten U."/>
            <person name="May G.D."/>
            <person name="Yu Y."/>
            <person name="Sakurai T."/>
            <person name="Umezawa T."/>
            <person name="Bhattacharyya M.K."/>
            <person name="Sandhu D."/>
            <person name="Valliyodan B."/>
            <person name="Lindquist E."/>
            <person name="Peto M."/>
            <person name="Grant D."/>
            <person name="Shu S."/>
            <person name="Goodstein D."/>
            <person name="Barry K."/>
            <person name="Futrell-Griggs M."/>
            <person name="Abernathy B."/>
            <person name="Du J."/>
            <person name="Tian Z."/>
            <person name="Zhu L."/>
            <person name="Gill N."/>
            <person name="Joshi T."/>
            <person name="Libault M."/>
            <person name="Sethuraman A."/>
            <person name="Zhang X.-C."/>
            <person name="Shinozaki K."/>
            <person name="Nguyen H.T."/>
            <person name="Wing R.A."/>
            <person name="Cregan P."/>
            <person name="Specht J."/>
            <person name="Grimwood J."/>
            <person name="Rokhsar D."/>
            <person name="Stacey G."/>
            <person name="Shoemaker R.C."/>
            <person name="Jackson S.A."/>
        </authorList>
    </citation>
    <scope>NUCLEOTIDE SEQUENCE</scope>
    <source>
        <strain evidence="2">cv. Williams 82</strain>
        <tissue evidence="1">Callus</tissue>
    </source>
</reference>
<keyword evidence="3" id="KW-1185">Reference proteome</keyword>
<dbReference type="ExpressionAtlas" id="I1JE90">
    <property type="expression patterns" value="baseline and differential"/>
</dbReference>
<name>I1JE90_SOYBN</name>
<dbReference type="InterPro" id="IPR009053">
    <property type="entry name" value="Prefoldin"/>
</dbReference>
<dbReference type="EnsemblPlants" id="KRH70808">
    <property type="protein sequence ID" value="KRH70808"/>
    <property type="gene ID" value="GLYMA_02G111700"/>
</dbReference>
<dbReference type="AlphaFoldDB" id="I1JE90"/>
<dbReference type="Gramene" id="KRH70808">
    <property type="protein sequence ID" value="KRH70808"/>
    <property type="gene ID" value="GLYMA_02G111700"/>
</dbReference>
<dbReference type="Proteomes" id="UP000008827">
    <property type="component" value="Chromosome 2"/>
</dbReference>
<dbReference type="SUPFAM" id="SSF46579">
    <property type="entry name" value="Prefoldin"/>
    <property type="match status" value="1"/>
</dbReference>
<protein>
    <submittedName>
        <fullName evidence="1 2">Uncharacterized protein</fullName>
    </submittedName>
</protein>
<dbReference type="Gene3D" id="1.10.287.370">
    <property type="match status" value="1"/>
</dbReference>
<evidence type="ECO:0000313" key="2">
    <source>
        <dbReference type="EnsemblPlants" id="KRH70808"/>
    </source>
</evidence>